<evidence type="ECO:0000313" key="7">
    <source>
        <dbReference type="Proteomes" id="UP001499933"/>
    </source>
</evidence>
<dbReference type="Proteomes" id="UP001499933">
    <property type="component" value="Unassembled WGS sequence"/>
</dbReference>
<evidence type="ECO:0000256" key="4">
    <source>
        <dbReference type="PROSITE-ProRule" id="PRU00335"/>
    </source>
</evidence>
<comment type="caution">
    <text evidence="6">The sequence shown here is derived from an EMBL/GenBank/DDBJ whole genome shotgun (WGS) entry which is preliminary data.</text>
</comment>
<organism evidence="6 7">
    <name type="scientific">Microbacterium deminutum</name>
    <dbReference type="NCBI Taxonomy" id="344164"/>
    <lineage>
        <taxon>Bacteria</taxon>
        <taxon>Bacillati</taxon>
        <taxon>Actinomycetota</taxon>
        <taxon>Actinomycetes</taxon>
        <taxon>Micrococcales</taxon>
        <taxon>Microbacteriaceae</taxon>
        <taxon>Microbacterium</taxon>
    </lineage>
</organism>
<evidence type="ECO:0000256" key="1">
    <source>
        <dbReference type="ARBA" id="ARBA00023015"/>
    </source>
</evidence>
<dbReference type="Gene3D" id="1.10.357.10">
    <property type="entry name" value="Tetracycline Repressor, domain 2"/>
    <property type="match status" value="1"/>
</dbReference>
<proteinExistence type="predicted"/>
<feature type="domain" description="HTH tetR-type" evidence="5">
    <location>
        <begin position="21"/>
        <end position="81"/>
    </location>
</feature>
<evidence type="ECO:0000313" key="6">
    <source>
        <dbReference type="EMBL" id="GAA1967153.1"/>
    </source>
</evidence>
<keyword evidence="3" id="KW-0804">Transcription</keyword>
<keyword evidence="2 4" id="KW-0238">DNA-binding</keyword>
<sequence>MPERPVKRRSYDAAHRRSRAAERRAHVVEAASGLFSSRGFSRTTVAAVASEAGVSSETIYKSFGGKAGLVRSIWEDALAGTATDHAEQRADVLAVTSQSGPDIIEGWVRLGLEVAPRAIGVLTLVRSAAEVDPEAARLLDEIERGRAARMTHNAQALSDSGYLRPGLSIDQARDLMLIFSGEFYDRLVVRAGWEVEAYVTTMTRTMCAALLRSA</sequence>
<name>A0ABN2RD96_9MICO</name>
<evidence type="ECO:0000256" key="2">
    <source>
        <dbReference type="ARBA" id="ARBA00023125"/>
    </source>
</evidence>
<dbReference type="Pfam" id="PF00440">
    <property type="entry name" value="TetR_N"/>
    <property type="match status" value="1"/>
</dbReference>
<dbReference type="PANTHER" id="PTHR30055:SF234">
    <property type="entry name" value="HTH-TYPE TRANSCRIPTIONAL REGULATOR BETI"/>
    <property type="match status" value="1"/>
</dbReference>
<dbReference type="InterPro" id="IPR050109">
    <property type="entry name" value="HTH-type_TetR-like_transc_reg"/>
</dbReference>
<dbReference type="EMBL" id="BAAAOG010000008">
    <property type="protein sequence ID" value="GAA1967153.1"/>
    <property type="molecule type" value="Genomic_DNA"/>
</dbReference>
<evidence type="ECO:0000259" key="5">
    <source>
        <dbReference type="PROSITE" id="PS50977"/>
    </source>
</evidence>
<keyword evidence="1" id="KW-0805">Transcription regulation</keyword>
<dbReference type="InterPro" id="IPR001647">
    <property type="entry name" value="HTH_TetR"/>
</dbReference>
<keyword evidence="7" id="KW-1185">Reference proteome</keyword>
<dbReference type="PRINTS" id="PR00455">
    <property type="entry name" value="HTHTETR"/>
</dbReference>
<gene>
    <name evidence="6" type="ORF">GCM10009776_32750</name>
</gene>
<dbReference type="PROSITE" id="PS50977">
    <property type="entry name" value="HTH_TETR_2"/>
    <property type="match status" value="1"/>
</dbReference>
<evidence type="ECO:0000256" key="3">
    <source>
        <dbReference type="ARBA" id="ARBA00023163"/>
    </source>
</evidence>
<feature type="DNA-binding region" description="H-T-H motif" evidence="4">
    <location>
        <begin position="44"/>
        <end position="63"/>
    </location>
</feature>
<dbReference type="SUPFAM" id="SSF46689">
    <property type="entry name" value="Homeodomain-like"/>
    <property type="match status" value="1"/>
</dbReference>
<accession>A0ABN2RD96</accession>
<dbReference type="InterPro" id="IPR009057">
    <property type="entry name" value="Homeodomain-like_sf"/>
</dbReference>
<protein>
    <recommendedName>
        <fullName evidence="5">HTH tetR-type domain-containing protein</fullName>
    </recommendedName>
</protein>
<dbReference type="PANTHER" id="PTHR30055">
    <property type="entry name" value="HTH-TYPE TRANSCRIPTIONAL REGULATOR RUTR"/>
    <property type="match status" value="1"/>
</dbReference>
<dbReference type="RefSeq" id="WP_344096667.1">
    <property type="nucleotide sequence ID" value="NZ_BAAAOG010000008.1"/>
</dbReference>
<reference evidence="6 7" key="1">
    <citation type="journal article" date="2019" name="Int. J. Syst. Evol. Microbiol.">
        <title>The Global Catalogue of Microorganisms (GCM) 10K type strain sequencing project: providing services to taxonomists for standard genome sequencing and annotation.</title>
        <authorList>
            <consortium name="The Broad Institute Genomics Platform"/>
            <consortium name="The Broad Institute Genome Sequencing Center for Infectious Disease"/>
            <person name="Wu L."/>
            <person name="Ma J."/>
        </authorList>
    </citation>
    <scope>NUCLEOTIDE SEQUENCE [LARGE SCALE GENOMIC DNA]</scope>
    <source>
        <strain evidence="6 7">JCM 14901</strain>
    </source>
</reference>